<dbReference type="AlphaFoldDB" id="A0A0M2Q2T1"/>
<feature type="domain" description="VWFA" evidence="1">
    <location>
        <begin position="16"/>
        <end position="189"/>
    </location>
</feature>
<comment type="caution">
    <text evidence="2">The sequence shown here is derived from an EMBL/GenBank/DDBJ whole genome shotgun (WGS) entry which is preliminary data.</text>
</comment>
<name>A0A0M2Q2T1_PROHO</name>
<dbReference type="InterPro" id="IPR036465">
    <property type="entry name" value="vWFA_dom_sf"/>
</dbReference>
<evidence type="ECO:0000313" key="3">
    <source>
        <dbReference type="Proteomes" id="UP000034681"/>
    </source>
</evidence>
<reference evidence="2" key="1">
    <citation type="submission" date="2012-04" db="EMBL/GenBank/DDBJ databases">
        <authorList>
            <person name="Borisov I.G."/>
            <person name="Ivanikova N.V."/>
            <person name="Pinevich A.V."/>
        </authorList>
    </citation>
    <scope>NUCLEOTIDE SEQUENCE [LARGE SCALE GENOMIC DNA]</scope>
    <source>
        <strain evidence="2">CALU 1027</strain>
    </source>
</reference>
<dbReference type="Gene3D" id="3.40.50.410">
    <property type="entry name" value="von Willebrand factor, type A domain"/>
    <property type="match status" value="1"/>
</dbReference>
<dbReference type="PROSITE" id="PS50234">
    <property type="entry name" value="VWFA"/>
    <property type="match status" value="1"/>
</dbReference>
<organism evidence="2 3">
    <name type="scientific">Prochlorothrix hollandica PCC 9006 = CALU 1027</name>
    <dbReference type="NCBI Taxonomy" id="317619"/>
    <lineage>
        <taxon>Bacteria</taxon>
        <taxon>Bacillati</taxon>
        <taxon>Cyanobacteriota</taxon>
        <taxon>Cyanophyceae</taxon>
        <taxon>Prochlorotrichales</taxon>
        <taxon>Prochlorotrichaceae</taxon>
        <taxon>Prochlorothrix</taxon>
    </lineage>
</organism>
<sequence length="219" mass="24256">MQINPGSMLPQRRPLPVIVLADTSTSMEGVKINTLNSALSEMNSKLSDLHDTRGQIHLGVVTFATNAQRVLPITPIEDVIMPTLSASGMTAMGAAFQMTCDILEDENQLPKRAWSPTIVLVSDGLPNDEWQEPLRRLLDSPKGKRAVRVAIGIGEDCDFDLLKAFINHPEVPVFRADQVEKITDFFRFVTFSVMSRSTAKDPNSANLPLHLLDEDNLEF</sequence>
<dbReference type="Proteomes" id="UP000034681">
    <property type="component" value="Unassembled WGS sequence"/>
</dbReference>
<dbReference type="SMART" id="SM00327">
    <property type="entry name" value="VWA"/>
    <property type="match status" value="1"/>
</dbReference>
<accession>A0A0M2Q2T1</accession>
<dbReference type="InterPro" id="IPR002035">
    <property type="entry name" value="VWF_A"/>
</dbReference>
<evidence type="ECO:0000313" key="2">
    <source>
        <dbReference type="EMBL" id="KKJ01568.1"/>
    </source>
</evidence>
<gene>
    <name evidence="2" type="ORF">PROH_04550</name>
</gene>
<proteinExistence type="predicted"/>
<dbReference type="EMBL" id="AJTX02000002">
    <property type="protein sequence ID" value="KKJ01568.1"/>
    <property type="molecule type" value="Genomic_DNA"/>
</dbReference>
<dbReference type="SUPFAM" id="SSF53300">
    <property type="entry name" value="vWA-like"/>
    <property type="match status" value="1"/>
</dbReference>
<dbReference type="RefSeq" id="WP_017714322.1">
    <property type="nucleotide sequence ID" value="NZ_KB235941.1"/>
</dbReference>
<dbReference type="Pfam" id="PF00092">
    <property type="entry name" value="VWA"/>
    <property type="match status" value="1"/>
</dbReference>
<evidence type="ECO:0000259" key="1">
    <source>
        <dbReference type="PROSITE" id="PS50234"/>
    </source>
</evidence>
<protein>
    <recommendedName>
        <fullName evidence="1">VWFA domain-containing protein</fullName>
    </recommendedName>
</protein>
<dbReference type="OrthoDB" id="9806395at2"/>
<keyword evidence="3" id="KW-1185">Reference proteome</keyword>
<dbReference type="STRING" id="317619.GCA_000332315_04192"/>